<dbReference type="Pfam" id="PF00651">
    <property type="entry name" value="BTB"/>
    <property type="match status" value="1"/>
</dbReference>
<dbReference type="HOGENOM" id="CLU_052397_0_1_1"/>
<accession>A0A0C3D6A9</accession>
<dbReference type="InParanoid" id="A0A0C3D6A9"/>
<dbReference type="STRING" id="1036808.A0A0C3D6A9"/>
<dbReference type="SMART" id="SM00225">
    <property type="entry name" value="BTB"/>
    <property type="match status" value="1"/>
</dbReference>
<reference evidence="2 3" key="1">
    <citation type="submission" date="2014-04" db="EMBL/GenBank/DDBJ databases">
        <authorList>
            <consortium name="DOE Joint Genome Institute"/>
            <person name="Kuo A."/>
            <person name="Kohler A."/>
            <person name="Nagy L.G."/>
            <person name="Floudas D."/>
            <person name="Copeland A."/>
            <person name="Barry K.W."/>
            <person name="Cichocki N."/>
            <person name="Veneault-Fourrey C."/>
            <person name="LaButti K."/>
            <person name="Lindquist E.A."/>
            <person name="Lipzen A."/>
            <person name="Lundell T."/>
            <person name="Morin E."/>
            <person name="Murat C."/>
            <person name="Sun H."/>
            <person name="Tunlid A."/>
            <person name="Henrissat B."/>
            <person name="Grigoriev I.V."/>
            <person name="Hibbett D.S."/>
            <person name="Martin F."/>
            <person name="Nordberg H.P."/>
            <person name="Cantor M.N."/>
            <person name="Hua S.X."/>
        </authorList>
    </citation>
    <scope>NUCLEOTIDE SEQUENCE [LARGE SCALE GENOMIC DNA]</scope>
    <source>
        <strain evidence="2 3">Foug A</strain>
    </source>
</reference>
<evidence type="ECO:0000313" key="2">
    <source>
        <dbReference type="EMBL" id="KIM56310.1"/>
    </source>
</evidence>
<dbReference type="InterPro" id="IPR000210">
    <property type="entry name" value="BTB/POZ_dom"/>
</dbReference>
<feature type="domain" description="BTB" evidence="1">
    <location>
        <begin position="20"/>
        <end position="97"/>
    </location>
</feature>
<organism evidence="2 3">
    <name type="scientific">Scleroderma citrinum Foug A</name>
    <dbReference type="NCBI Taxonomy" id="1036808"/>
    <lineage>
        <taxon>Eukaryota</taxon>
        <taxon>Fungi</taxon>
        <taxon>Dikarya</taxon>
        <taxon>Basidiomycota</taxon>
        <taxon>Agaricomycotina</taxon>
        <taxon>Agaricomycetes</taxon>
        <taxon>Agaricomycetidae</taxon>
        <taxon>Boletales</taxon>
        <taxon>Sclerodermatineae</taxon>
        <taxon>Sclerodermataceae</taxon>
        <taxon>Scleroderma</taxon>
    </lineage>
</organism>
<name>A0A0C3D6A9_9AGAM</name>
<keyword evidence="3" id="KW-1185">Reference proteome</keyword>
<dbReference type="AlphaFoldDB" id="A0A0C3D6A9"/>
<dbReference type="Gene3D" id="3.30.710.10">
    <property type="entry name" value="Potassium Channel Kv1.1, Chain A"/>
    <property type="match status" value="1"/>
</dbReference>
<sequence length="319" mass="35538">MSASPAILSYAASPFDHPQADVILRSSDNIDFRVFKLFLSLASPVFETMFGLPQPSEGADPDEETKDGLPVVSVSEGSKTLDALLRFCYPSTLAEDPSLDDFTFATEILEAAKKYSLDAIERIVCKALFIPKILEVDSLPCFAVARRADLHEQCVLAAKYSLRESLIPTKFQGIHLISSTDLLALLTYHKNCANAVLALRSNLVWIENHYQQYNAINWMFGCGGCVPRSSSGKYLLFQYQVASWWEGFMDETFVEIRDRPCAQTIEKRAEEAIRKFRAQGYCSRCSSVVSGGIQEFVTLFTNQMEEVTAEVSPVPFASC</sequence>
<gene>
    <name evidence="2" type="ORF">SCLCIDRAFT_247661</name>
</gene>
<evidence type="ECO:0000259" key="1">
    <source>
        <dbReference type="PROSITE" id="PS50097"/>
    </source>
</evidence>
<dbReference type="OrthoDB" id="3164835at2759"/>
<dbReference type="InterPro" id="IPR011333">
    <property type="entry name" value="SKP1/BTB/POZ_sf"/>
</dbReference>
<proteinExistence type="predicted"/>
<dbReference type="CDD" id="cd18186">
    <property type="entry name" value="BTB_POZ_ZBTB_KLHL-like"/>
    <property type="match status" value="1"/>
</dbReference>
<dbReference type="PROSITE" id="PS50097">
    <property type="entry name" value="BTB"/>
    <property type="match status" value="1"/>
</dbReference>
<protein>
    <recommendedName>
        <fullName evidence="1">BTB domain-containing protein</fullName>
    </recommendedName>
</protein>
<evidence type="ECO:0000313" key="3">
    <source>
        <dbReference type="Proteomes" id="UP000053989"/>
    </source>
</evidence>
<dbReference type="EMBL" id="KN822119">
    <property type="protein sequence ID" value="KIM56310.1"/>
    <property type="molecule type" value="Genomic_DNA"/>
</dbReference>
<reference evidence="3" key="2">
    <citation type="submission" date="2015-01" db="EMBL/GenBank/DDBJ databases">
        <title>Evolutionary Origins and Diversification of the Mycorrhizal Mutualists.</title>
        <authorList>
            <consortium name="DOE Joint Genome Institute"/>
            <consortium name="Mycorrhizal Genomics Consortium"/>
            <person name="Kohler A."/>
            <person name="Kuo A."/>
            <person name="Nagy L.G."/>
            <person name="Floudas D."/>
            <person name="Copeland A."/>
            <person name="Barry K.W."/>
            <person name="Cichocki N."/>
            <person name="Veneault-Fourrey C."/>
            <person name="LaButti K."/>
            <person name="Lindquist E.A."/>
            <person name="Lipzen A."/>
            <person name="Lundell T."/>
            <person name="Morin E."/>
            <person name="Murat C."/>
            <person name="Riley R."/>
            <person name="Ohm R."/>
            <person name="Sun H."/>
            <person name="Tunlid A."/>
            <person name="Henrissat B."/>
            <person name="Grigoriev I.V."/>
            <person name="Hibbett D.S."/>
            <person name="Martin F."/>
        </authorList>
    </citation>
    <scope>NUCLEOTIDE SEQUENCE [LARGE SCALE GENOMIC DNA]</scope>
    <source>
        <strain evidence="3">Foug A</strain>
    </source>
</reference>
<dbReference type="SUPFAM" id="SSF54695">
    <property type="entry name" value="POZ domain"/>
    <property type="match status" value="1"/>
</dbReference>
<dbReference type="Proteomes" id="UP000053989">
    <property type="component" value="Unassembled WGS sequence"/>
</dbReference>